<dbReference type="EMBL" id="OW150024">
    <property type="protein sequence ID" value="CAH2031680.1"/>
    <property type="molecule type" value="Genomic_DNA"/>
</dbReference>
<dbReference type="PANTHER" id="PTHR43271:SF1">
    <property type="entry name" value="INNER MEMBRANE TRANSPORT PROTEIN YNFM"/>
    <property type="match status" value="1"/>
</dbReference>
<evidence type="ECO:0000259" key="9">
    <source>
        <dbReference type="PROSITE" id="PS50850"/>
    </source>
</evidence>
<evidence type="ECO:0000256" key="8">
    <source>
        <dbReference type="SAM" id="Phobius"/>
    </source>
</evidence>
<evidence type="ECO:0000313" key="10">
    <source>
        <dbReference type="EMBL" id="CAH2031680.1"/>
    </source>
</evidence>
<feature type="transmembrane region" description="Helical" evidence="8">
    <location>
        <begin position="171"/>
        <end position="196"/>
    </location>
</feature>
<evidence type="ECO:0000256" key="6">
    <source>
        <dbReference type="ARBA" id="ARBA00022989"/>
    </source>
</evidence>
<dbReference type="RefSeq" id="WP_305732487.1">
    <property type="nucleotide sequence ID" value="NZ_OW150024.1"/>
</dbReference>
<feature type="transmembrane region" description="Helical" evidence="8">
    <location>
        <begin position="287"/>
        <end position="305"/>
    </location>
</feature>
<proteinExistence type="inferred from homology"/>
<feature type="transmembrane region" description="Helical" evidence="8">
    <location>
        <begin position="84"/>
        <end position="102"/>
    </location>
</feature>
<dbReference type="InterPro" id="IPR011701">
    <property type="entry name" value="MFS"/>
</dbReference>
<dbReference type="PROSITE" id="PS50850">
    <property type="entry name" value="MFS"/>
    <property type="match status" value="1"/>
</dbReference>
<evidence type="ECO:0000256" key="1">
    <source>
        <dbReference type="ARBA" id="ARBA00004651"/>
    </source>
</evidence>
<keyword evidence="11" id="KW-1185">Reference proteome</keyword>
<dbReference type="InterPro" id="IPR036259">
    <property type="entry name" value="MFS_trans_sf"/>
</dbReference>
<feature type="transmembrane region" description="Helical" evidence="8">
    <location>
        <begin position="53"/>
        <end position="72"/>
    </location>
</feature>
<dbReference type="Gene3D" id="1.20.1250.20">
    <property type="entry name" value="MFS general substrate transporter like domains"/>
    <property type="match status" value="1"/>
</dbReference>
<evidence type="ECO:0000313" key="11">
    <source>
        <dbReference type="Proteomes" id="UP001295463"/>
    </source>
</evidence>
<feature type="transmembrane region" description="Helical" evidence="8">
    <location>
        <begin position="217"/>
        <end position="240"/>
    </location>
</feature>
<dbReference type="PROSITE" id="PS00216">
    <property type="entry name" value="SUGAR_TRANSPORT_1"/>
    <property type="match status" value="1"/>
</dbReference>
<dbReference type="SUPFAM" id="SSF103473">
    <property type="entry name" value="MFS general substrate transporter"/>
    <property type="match status" value="1"/>
</dbReference>
<keyword evidence="4" id="KW-1003">Cell membrane</keyword>
<sequence>MTDRGEGRIEQGTLLFHRVNLALFIAGFITFSTLYDFQPLLPVLVADFNVTPAFGSLALSVATGALAVTLPVSGSISDALGRRPMMMIAVVVTSLLALASALCRSLELLIVLRLVQGAVLAGVPAVAMAYLNEELAPGAVGRAMGLYIAGNAIGGMTGRILTAWIADYLPWRGAIGCIGGLSLALALLFILLIPASRHFRSTPFRLLPLSRSLVGHLARPQLLCLFAVSFTGMGAFVTLYNYVTFRLLAPPYLMSQSQVALIFVSYALGAFGSGMMGGLVERFGRRAALLGSLLVMASGGCLTLLAPAAAIIAGIALFTLGFFGAHTVASTWVGFLATSSRAQASSLYLFAYYLGSSISGTGGGFFWSSWGWPGVILLVLTLICAALAATLLLAKLSRPAGSS</sequence>
<evidence type="ECO:0000256" key="7">
    <source>
        <dbReference type="ARBA" id="ARBA00023136"/>
    </source>
</evidence>
<evidence type="ECO:0000256" key="3">
    <source>
        <dbReference type="ARBA" id="ARBA00022448"/>
    </source>
</evidence>
<gene>
    <name evidence="10" type="primary">yybF</name>
    <name evidence="10" type="ORF">GEAMG1_1848</name>
</gene>
<feature type="transmembrane region" description="Helical" evidence="8">
    <location>
        <begin position="108"/>
        <end position="131"/>
    </location>
</feature>
<accession>A0ABN8HFQ1</accession>
<feature type="domain" description="Major facilitator superfamily (MFS) profile" evidence="9">
    <location>
        <begin position="19"/>
        <end position="398"/>
    </location>
</feature>
<dbReference type="Pfam" id="PF07690">
    <property type="entry name" value="MFS_1"/>
    <property type="match status" value="1"/>
</dbReference>
<dbReference type="Proteomes" id="UP001295463">
    <property type="component" value="Chromosome"/>
</dbReference>
<comment type="similarity">
    <text evidence="2">Belongs to the major facilitator superfamily.</text>
</comment>
<feature type="transmembrane region" description="Helical" evidence="8">
    <location>
        <begin position="143"/>
        <end position="165"/>
    </location>
</feature>
<reference evidence="10 11" key="1">
    <citation type="submission" date="2022-03" db="EMBL/GenBank/DDBJ databases">
        <authorList>
            <person name="Koch H."/>
        </authorList>
    </citation>
    <scope>NUCLEOTIDE SEQUENCE [LARGE SCALE GENOMIC DNA]</scope>
    <source>
        <strain evidence="10 11">G1</strain>
    </source>
</reference>
<feature type="transmembrane region" description="Helical" evidence="8">
    <location>
        <begin position="311"/>
        <end position="335"/>
    </location>
</feature>
<feature type="transmembrane region" description="Helical" evidence="8">
    <location>
        <begin position="21"/>
        <end position="41"/>
    </location>
</feature>
<dbReference type="CDD" id="cd17324">
    <property type="entry name" value="MFS_NepI_like"/>
    <property type="match status" value="1"/>
</dbReference>
<feature type="transmembrane region" description="Helical" evidence="8">
    <location>
        <begin position="374"/>
        <end position="394"/>
    </location>
</feature>
<keyword evidence="6 8" id="KW-1133">Transmembrane helix</keyword>
<evidence type="ECO:0000256" key="2">
    <source>
        <dbReference type="ARBA" id="ARBA00008335"/>
    </source>
</evidence>
<dbReference type="PANTHER" id="PTHR43271">
    <property type="entry name" value="BLL2771 PROTEIN"/>
    <property type="match status" value="1"/>
</dbReference>
<organism evidence="10 11">
    <name type="scientific">Trichlorobacter ammonificans</name>
    <dbReference type="NCBI Taxonomy" id="2916410"/>
    <lineage>
        <taxon>Bacteria</taxon>
        <taxon>Pseudomonadati</taxon>
        <taxon>Thermodesulfobacteriota</taxon>
        <taxon>Desulfuromonadia</taxon>
        <taxon>Geobacterales</taxon>
        <taxon>Geobacteraceae</taxon>
        <taxon>Trichlorobacter</taxon>
    </lineage>
</organism>
<name>A0ABN8HFQ1_9BACT</name>
<evidence type="ECO:0000256" key="5">
    <source>
        <dbReference type="ARBA" id="ARBA00022692"/>
    </source>
</evidence>
<dbReference type="InterPro" id="IPR020846">
    <property type="entry name" value="MFS_dom"/>
</dbReference>
<keyword evidence="5 8" id="KW-0812">Transmembrane</keyword>
<dbReference type="InterPro" id="IPR005829">
    <property type="entry name" value="Sugar_transporter_CS"/>
</dbReference>
<feature type="transmembrane region" description="Helical" evidence="8">
    <location>
        <begin position="260"/>
        <end position="280"/>
    </location>
</feature>
<protein>
    <submittedName>
        <fullName evidence="10">Uncharacterized MFS-type transporter YybF</fullName>
    </submittedName>
</protein>
<comment type="subcellular location">
    <subcellularLocation>
        <location evidence="1">Cell membrane</location>
        <topology evidence="1">Multi-pass membrane protein</topology>
    </subcellularLocation>
</comment>
<feature type="transmembrane region" description="Helical" evidence="8">
    <location>
        <begin position="347"/>
        <end position="368"/>
    </location>
</feature>
<evidence type="ECO:0000256" key="4">
    <source>
        <dbReference type="ARBA" id="ARBA00022475"/>
    </source>
</evidence>
<keyword evidence="7 8" id="KW-0472">Membrane</keyword>
<keyword evidence="3" id="KW-0813">Transport</keyword>